<dbReference type="InterPro" id="IPR050328">
    <property type="entry name" value="Dev_Immune_Receptor"/>
</dbReference>
<dbReference type="PANTHER" id="PTHR24373">
    <property type="entry name" value="SLIT RELATED LEUCINE-RICH REPEAT NEURONAL PROTEIN"/>
    <property type="match status" value="1"/>
</dbReference>
<proteinExistence type="predicted"/>
<dbReference type="InterPro" id="IPR032675">
    <property type="entry name" value="LRR_dom_sf"/>
</dbReference>
<feature type="compositionally biased region" description="Polar residues" evidence="2">
    <location>
        <begin position="14"/>
        <end position="28"/>
    </location>
</feature>
<evidence type="ECO:0000256" key="1">
    <source>
        <dbReference type="ARBA" id="ARBA00022729"/>
    </source>
</evidence>
<evidence type="ECO:0000313" key="4">
    <source>
        <dbReference type="Proteomes" id="UP001177670"/>
    </source>
</evidence>
<reference evidence="3" key="1">
    <citation type="submission" date="2021-10" db="EMBL/GenBank/DDBJ databases">
        <title>Melipona bicolor Genome sequencing and assembly.</title>
        <authorList>
            <person name="Araujo N.S."/>
            <person name="Arias M.C."/>
        </authorList>
    </citation>
    <scope>NUCLEOTIDE SEQUENCE</scope>
    <source>
        <strain evidence="3">USP_2M_L1-L4_2017</strain>
        <tissue evidence="3">Whole body</tissue>
    </source>
</reference>
<dbReference type="Pfam" id="PF13855">
    <property type="entry name" value="LRR_8"/>
    <property type="match status" value="1"/>
</dbReference>
<dbReference type="SUPFAM" id="SSF52058">
    <property type="entry name" value="L domain-like"/>
    <property type="match status" value="1"/>
</dbReference>
<dbReference type="EMBL" id="JAHYIQ010000044">
    <property type="protein sequence ID" value="KAK1118224.1"/>
    <property type="molecule type" value="Genomic_DNA"/>
</dbReference>
<sequence length="211" mass="22578">MLSTSRTPDGHFSGTITNTAGDLISTSPIAPPTAHQGLLPRGRRPAGIQPVARASAPAGAAPARAAPAGAAPAGIRLGSDRVDETTFRGLIRLIALDLSYNAPTRIETHTFKDPSEKRLHKLGVQLFNGPFVLNRLTLSENAIATLNPLAFRDCSNLKELHLSGNKLITVPDAPRDLALLKTLDHGENRSSLYHSSFRNLDQLIGSRSRIT</sequence>
<organism evidence="3 4">
    <name type="scientific">Melipona bicolor</name>
    <dbReference type="NCBI Taxonomy" id="60889"/>
    <lineage>
        <taxon>Eukaryota</taxon>
        <taxon>Metazoa</taxon>
        <taxon>Ecdysozoa</taxon>
        <taxon>Arthropoda</taxon>
        <taxon>Hexapoda</taxon>
        <taxon>Insecta</taxon>
        <taxon>Pterygota</taxon>
        <taxon>Neoptera</taxon>
        <taxon>Endopterygota</taxon>
        <taxon>Hymenoptera</taxon>
        <taxon>Apocrita</taxon>
        <taxon>Aculeata</taxon>
        <taxon>Apoidea</taxon>
        <taxon>Anthophila</taxon>
        <taxon>Apidae</taxon>
        <taxon>Melipona</taxon>
    </lineage>
</organism>
<keyword evidence="1" id="KW-0732">Signal</keyword>
<protein>
    <submittedName>
        <fullName evidence="3">Uncharacterized protein</fullName>
    </submittedName>
</protein>
<dbReference type="Gene3D" id="3.80.10.10">
    <property type="entry name" value="Ribonuclease Inhibitor"/>
    <property type="match status" value="1"/>
</dbReference>
<dbReference type="Proteomes" id="UP001177670">
    <property type="component" value="Unassembled WGS sequence"/>
</dbReference>
<feature type="compositionally biased region" description="Low complexity" evidence="2">
    <location>
        <begin position="52"/>
        <end position="74"/>
    </location>
</feature>
<comment type="caution">
    <text evidence="3">The sequence shown here is derived from an EMBL/GenBank/DDBJ whole genome shotgun (WGS) entry which is preliminary data.</text>
</comment>
<dbReference type="InterPro" id="IPR001611">
    <property type="entry name" value="Leu-rich_rpt"/>
</dbReference>
<feature type="region of interest" description="Disordered" evidence="2">
    <location>
        <begin position="1"/>
        <end position="74"/>
    </location>
</feature>
<keyword evidence="4" id="KW-1185">Reference proteome</keyword>
<dbReference type="AlphaFoldDB" id="A0AA40FFW3"/>
<evidence type="ECO:0000256" key="2">
    <source>
        <dbReference type="SAM" id="MobiDB-lite"/>
    </source>
</evidence>
<accession>A0AA40FFW3</accession>
<gene>
    <name evidence="3" type="ORF">K0M31_015269</name>
</gene>
<dbReference type="PANTHER" id="PTHR24373:SF275">
    <property type="entry name" value="TIR DOMAIN-CONTAINING PROTEIN"/>
    <property type="match status" value="1"/>
</dbReference>
<name>A0AA40FFW3_9HYME</name>
<evidence type="ECO:0000313" key="3">
    <source>
        <dbReference type="EMBL" id="KAK1118224.1"/>
    </source>
</evidence>